<evidence type="ECO:0000256" key="10">
    <source>
        <dbReference type="ARBA" id="ARBA00052716"/>
    </source>
</evidence>
<keyword evidence="5 14" id="KW-0560">Oxidoreductase</keyword>
<keyword evidence="4 14" id="KW-0521">NADP</keyword>
<dbReference type="AlphaFoldDB" id="A0A5R9DWA4"/>
<feature type="binding site" evidence="14">
    <location>
        <position position="140"/>
    </location>
    <ligand>
        <name>sn-glycerol 3-phosphate</name>
        <dbReference type="ChEBI" id="CHEBI:57597"/>
    </ligand>
</feature>
<feature type="binding site" evidence="14">
    <location>
        <position position="195"/>
    </location>
    <ligand>
        <name>sn-glycerol 3-phosphate</name>
        <dbReference type="ChEBI" id="CHEBI:57597"/>
    </ligand>
</feature>
<organism evidence="21 22">
    <name type="scientific">Ruoffia tabacinasalis</name>
    <dbReference type="NCBI Taxonomy" id="87458"/>
    <lineage>
        <taxon>Bacteria</taxon>
        <taxon>Bacillati</taxon>
        <taxon>Bacillota</taxon>
        <taxon>Bacilli</taxon>
        <taxon>Lactobacillales</taxon>
        <taxon>Aerococcaceae</taxon>
        <taxon>Ruoffia</taxon>
    </lineage>
</organism>
<dbReference type="GO" id="GO:0006650">
    <property type="term" value="P:glycerophospholipid metabolic process"/>
    <property type="evidence" value="ECO:0007669"/>
    <property type="project" value="UniProtKB-UniRule"/>
</dbReference>
<dbReference type="SUPFAM" id="SSF48179">
    <property type="entry name" value="6-phosphogluconate dehydrogenase C-terminal domain-like"/>
    <property type="match status" value="1"/>
</dbReference>
<dbReference type="InterPro" id="IPR036291">
    <property type="entry name" value="NAD(P)-bd_dom_sf"/>
</dbReference>
<dbReference type="InterPro" id="IPR011128">
    <property type="entry name" value="G3P_DH_NAD-dep_N"/>
</dbReference>
<feature type="binding site" evidence="17">
    <location>
        <begin position="8"/>
        <end position="13"/>
    </location>
    <ligand>
        <name>NAD(+)</name>
        <dbReference type="ChEBI" id="CHEBI:57540"/>
    </ligand>
</feature>
<dbReference type="FunFam" id="3.40.50.720:FF:000019">
    <property type="entry name" value="Glycerol-3-phosphate dehydrogenase [NAD(P)+]"/>
    <property type="match status" value="1"/>
</dbReference>
<comment type="similarity">
    <text evidence="1 14 18">Belongs to the NAD-dependent glycerol-3-phosphate dehydrogenase family.</text>
</comment>
<evidence type="ECO:0000256" key="15">
    <source>
        <dbReference type="PIRSR" id="PIRSR000114-1"/>
    </source>
</evidence>
<comment type="catalytic activity">
    <reaction evidence="10">
        <text>sn-glycerol 3-phosphate + NADP(+) = dihydroxyacetone phosphate + NADPH + H(+)</text>
        <dbReference type="Rhea" id="RHEA:11096"/>
        <dbReference type="ChEBI" id="CHEBI:15378"/>
        <dbReference type="ChEBI" id="CHEBI:57597"/>
        <dbReference type="ChEBI" id="CHEBI:57642"/>
        <dbReference type="ChEBI" id="CHEBI:57783"/>
        <dbReference type="ChEBI" id="CHEBI:58349"/>
        <dbReference type="EC" id="1.1.1.94"/>
    </reaction>
    <physiologicalReaction direction="right-to-left" evidence="10">
        <dbReference type="Rhea" id="RHEA:11098"/>
    </physiologicalReaction>
</comment>
<feature type="binding site" evidence="14">
    <location>
        <position position="283"/>
    </location>
    <ligand>
        <name>NADPH</name>
        <dbReference type="ChEBI" id="CHEBI:57783"/>
    </ligand>
</feature>
<protein>
    <recommendedName>
        <fullName evidence="12 14">Glycerol-3-phosphate dehydrogenase [NAD(P)+]</fullName>
        <ecNumber evidence="11 14">1.1.1.94</ecNumber>
    </recommendedName>
    <alternativeName>
        <fullName evidence="14">NAD(P)(+)-dependent glycerol-3-phosphate dehydrogenase</fullName>
    </alternativeName>
    <alternativeName>
        <fullName evidence="13 14">NAD(P)H-dependent dihydroxyacetone-phosphate reductase</fullName>
    </alternativeName>
</protein>
<evidence type="ECO:0000256" key="6">
    <source>
        <dbReference type="ARBA" id="ARBA00023027"/>
    </source>
</evidence>
<dbReference type="Pfam" id="PF07479">
    <property type="entry name" value="NAD_Gly3P_dh_C"/>
    <property type="match status" value="1"/>
</dbReference>
<keyword evidence="2 14" id="KW-0444">Lipid biosynthesis</keyword>
<dbReference type="NCBIfam" id="NF000940">
    <property type="entry name" value="PRK00094.1-2"/>
    <property type="match status" value="1"/>
</dbReference>
<dbReference type="InterPro" id="IPR008927">
    <property type="entry name" value="6-PGluconate_DH-like_C_sf"/>
</dbReference>
<feature type="binding site" evidence="14">
    <location>
        <position position="142"/>
    </location>
    <ligand>
        <name>sn-glycerol 3-phosphate</name>
        <dbReference type="ChEBI" id="CHEBI:57597"/>
    </ligand>
</feature>
<evidence type="ECO:0000259" key="19">
    <source>
        <dbReference type="Pfam" id="PF01210"/>
    </source>
</evidence>
<feature type="binding site" evidence="14">
    <location>
        <position position="12"/>
    </location>
    <ligand>
        <name>NADPH</name>
        <dbReference type="ChEBI" id="CHEBI:57783"/>
    </ligand>
</feature>
<keyword evidence="8 14" id="KW-0594">Phospholipid biosynthesis</keyword>
<feature type="binding site" evidence="17">
    <location>
        <position position="259"/>
    </location>
    <ligand>
        <name>NAD(+)</name>
        <dbReference type="ChEBI" id="CHEBI:57540"/>
    </ligand>
</feature>
<feature type="binding site" evidence="14">
    <location>
        <position position="144"/>
    </location>
    <ligand>
        <name>NADPH</name>
        <dbReference type="ChEBI" id="CHEBI:57783"/>
    </ligand>
</feature>
<dbReference type="GO" id="GO:0005829">
    <property type="term" value="C:cytosol"/>
    <property type="evidence" value="ECO:0007669"/>
    <property type="project" value="TreeGrafter"/>
</dbReference>
<evidence type="ECO:0000256" key="5">
    <source>
        <dbReference type="ARBA" id="ARBA00023002"/>
    </source>
</evidence>
<dbReference type="UniPathway" id="UPA00940"/>
<keyword evidence="14" id="KW-0963">Cytoplasm</keyword>
<accession>A0A5R9DWA4</accession>
<dbReference type="InterPro" id="IPR013328">
    <property type="entry name" value="6PGD_dom2"/>
</dbReference>
<feature type="binding site" evidence="14">
    <location>
        <position position="259"/>
    </location>
    <ligand>
        <name>NADPH</name>
        <dbReference type="ChEBI" id="CHEBI:57783"/>
    </ligand>
</feature>
<evidence type="ECO:0000256" key="3">
    <source>
        <dbReference type="ARBA" id="ARBA00022741"/>
    </source>
</evidence>
<dbReference type="InterPro" id="IPR006168">
    <property type="entry name" value="G3P_DH_NAD-dep"/>
</dbReference>
<dbReference type="PROSITE" id="PS00957">
    <property type="entry name" value="NAD_G3PDH"/>
    <property type="match status" value="1"/>
</dbReference>
<dbReference type="OrthoDB" id="9812273at2"/>
<dbReference type="GO" id="GO:0008654">
    <property type="term" value="P:phospholipid biosynthetic process"/>
    <property type="evidence" value="ECO:0007669"/>
    <property type="project" value="UniProtKB-KW"/>
</dbReference>
<feature type="binding site" evidence="16">
    <location>
        <position position="109"/>
    </location>
    <ligand>
        <name>substrate</name>
    </ligand>
</feature>
<evidence type="ECO:0000259" key="20">
    <source>
        <dbReference type="Pfam" id="PF07479"/>
    </source>
</evidence>
<proteinExistence type="inferred from homology"/>
<dbReference type="EC" id="1.1.1.94" evidence="11 14"/>
<dbReference type="Pfam" id="PF01210">
    <property type="entry name" value="NAD_Gly3P_dh_N"/>
    <property type="match status" value="1"/>
</dbReference>
<feature type="binding site" evidence="17">
    <location>
        <position position="144"/>
    </location>
    <ligand>
        <name>NAD(+)</name>
        <dbReference type="ChEBI" id="CHEBI:57540"/>
    </ligand>
</feature>
<evidence type="ECO:0000256" key="2">
    <source>
        <dbReference type="ARBA" id="ARBA00022516"/>
    </source>
</evidence>
<dbReference type="PANTHER" id="PTHR11728:SF1">
    <property type="entry name" value="GLYCEROL-3-PHOSPHATE DEHYDROGENASE [NAD(+)] 2, CHLOROPLASTIC"/>
    <property type="match status" value="1"/>
</dbReference>
<dbReference type="FunFam" id="1.10.1040.10:FF:000001">
    <property type="entry name" value="Glycerol-3-phosphate dehydrogenase [NAD(P)+]"/>
    <property type="match status" value="1"/>
</dbReference>
<feature type="binding site" evidence="14">
    <location>
        <position position="285"/>
    </location>
    <ligand>
        <name>NADPH</name>
        <dbReference type="ChEBI" id="CHEBI:57783"/>
    </ligand>
</feature>
<keyword evidence="3 14" id="KW-0547">Nucleotide-binding</keyword>
<dbReference type="GO" id="GO:0005975">
    <property type="term" value="P:carbohydrate metabolic process"/>
    <property type="evidence" value="ECO:0007669"/>
    <property type="project" value="InterPro"/>
</dbReference>
<keyword evidence="7 14" id="KW-0443">Lipid metabolism</keyword>
<dbReference type="GO" id="GO:0046167">
    <property type="term" value="P:glycerol-3-phosphate biosynthetic process"/>
    <property type="evidence" value="ECO:0007669"/>
    <property type="project" value="UniProtKB-UniRule"/>
</dbReference>
<dbReference type="EMBL" id="VBSP01000015">
    <property type="protein sequence ID" value="TLQ41538.1"/>
    <property type="molecule type" value="Genomic_DNA"/>
</dbReference>
<feature type="binding site" evidence="14">
    <location>
        <position position="32"/>
    </location>
    <ligand>
        <name>NADPH</name>
        <dbReference type="ChEBI" id="CHEBI:57783"/>
    </ligand>
</feature>
<dbReference type="GO" id="GO:0141152">
    <property type="term" value="F:glycerol-3-phosphate dehydrogenase (NAD+) activity"/>
    <property type="evidence" value="ECO:0007669"/>
    <property type="project" value="RHEA"/>
</dbReference>
<feature type="binding site" evidence="14">
    <location>
        <position position="248"/>
    </location>
    <ligand>
        <name>sn-glycerol 3-phosphate</name>
        <dbReference type="ChEBI" id="CHEBI:57597"/>
    </ligand>
</feature>
<evidence type="ECO:0000256" key="9">
    <source>
        <dbReference type="ARBA" id="ARBA00023264"/>
    </source>
</evidence>
<reference evidence="21 22" key="1">
    <citation type="submission" date="2019-05" db="EMBL/GenBank/DDBJ databases">
        <title>The metagenome of a microbial culture collection derived from dairy environment covers the genomic content of the human microbiome.</title>
        <authorList>
            <person name="Roder T."/>
            <person name="Wuthrich D."/>
            <person name="Sattari Z."/>
            <person name="Von Ah U."/>
            <person name="Bar C."/>
            <person name="Ronchi F."/>
            <person name="Macpherson A.J."/>
            <person name="Ganal-Vonarburg S.C."/>
            <person name="Bruggmann R."/>
            <person name="Vergeres G."/>
        </authorList>
    </citation>
    <scope>NUCLEOTIDE SEQUENCE [LARGE SCALE GENOMIC DNA]</scope>
    <source>
        <strain evidence="21 22">FAM 24227</strain>
    </source>
</reference>
<feature type="binding site" evidence="14">
    <location>
        <position position="258"/>
    </location>
    <ligand>
        <name>sn-glycerol 3-phosphate</name>
        <dbReference type="ChEBI" id="CHEBI:57597"/>
    </ligand>
</feature>
<feature type="domain" description="Glycerol-3-phosphate dehydrogenase NAD-dependent N-terminal" evidence="19">
    <location>
        <begin position="3"/>
        <end position="164"/>
    </location>
</feature>
<dbReference type="PANTHER" id="PTHR11728">
    <property type="entry name" value="GLYCEROL-3-PHOSPHATE DEHYDROGENASE"/>
    <property type="match status" value="1"/>
</dbReference>
<evidence type="ECO:0000256" key="13">
    <source>
        <dbReference type="ARBA" id="ARBA00080511"/>
    </source>
</evidence>
<feature type="domain" description="Glycerol-3-phosphate dehydrogenase NAD-dependent C-terminal" evidence="20">
    <location>
        <begin position="184"/>
        <end position="320"/>
    </location>
</feature>
<evidence type="ECO:0000256" key="1">
    <source>
        <dbReference type="ARBA" id="ARBA00011009"/>
    </source>
</evidence>
<comment type="caution">
    <text evidence="21">The sequence shown here is derived from an EMBL/GenBank/DDBJ whole genome shotgun (WGS) entry which is preliminary data.</text>
</comment>
<feature type="binding site" evidence="14">
    <location>
        <position position="49"/>
    </location>
    <ligand>
        <name>NADPH</name>
        <dbReference type="ChEBI" id="CHEBI:57783"/>
    </ligand>
</feature>
<dbReference type="NCBIfam" id="NF000942">
    <property type="entry name" value="PRK00094.1-4"/>
    <property type="match status" value="1"/>
</dbReference>
<evidence type="ECO:0000256" key="17">
    <source>
        <dbReference type="PIRSR" id="PIRSR000114-3"/>
    </source>
</evidence>
<dbReference type="PIRSF" id="PIRSF000114">
    <property type="entry name" value="Glycerol-3-P_dh"/>
    <property type="match status" value="1"/>
</dbReference>
<evidence type="ECO:0000256" key="16">
    <source>
        <dbReference type="PIRSR" id="PIRSR000114-2"/>
    </source>
</evidence>
<evidence type="ECO:0000313" key="21">
    <source>
        <dbReference type="EMBL" id="TLQ41538.1"/>
    </source>
</evidence>
<dbReference type="GO" id="GO:0046168">
    <property type="term" value="P:glycerol-3-phosphate catabolic process"/>
    <property type="evidence" value="ECO:0007669"/>
    <property type="project" value="InterPro"/>
</dbReference>
<dbReference type="NCBIfam" id="NF000941">
    <property type="entry name" value="PRK00094.1-3"/>
    <property type="match status" value="1"/>
</dbReference>
<feature type="binding site" evidence="14">
    <location>
        <position position="109"/>
    </location>
    <ligand>
        <name>sn-glycerol 3-phosphate</name>
        <dbReference type="ChEBI" id="CHEBI:57597"/>
    </ligand>
</feature>
<name>A0A5R9DWA4_9LACT</name>
<evidence type="ECO:0000256" key="4">
    <source>
        <dbReference type="ARBA" id="ARBA00022857"/>
    </source>
</evidence>
<keyword evidence="9 14" id="KW-1208">Phospholipid metabolism</keyword>
<evidence type="ECO:0000256" key="12">
    <source>
        <dbReference type="ARBA" id="ARBA00069372"/>
    </source>
</evidence>
<comment type="pathway">
    <text evidence="14">Membrane lipid metabolism; glycerophospholipid metabolism.</text>
</comment>
<feature type="binding site" evidence="14">
    <location>
        <position position="260"/>
    </location>
    <ligand>
        <name>sn-glycerol 3-phosphate</name>
        <dbReference type="ChEBI" id="CHEBI:57597"/>
    </ligand>
</feature>
<evidence type="ECO:0000256" key="14">
    <source>
        <dbReference type="HAMAP-Rule" id="MF_00394"/>
    </source>
</evidence>
<sequence>MMKIAVIGSGSWGTALAKVLSENKHDTVLWGRKQAIIDEINQTHTNEKYLPNVSLPKEIKATTSLSEAVSKAAMIILVVPTNAMRQMAQDLNPLLKEQTQAPIIVHASKGLEMDTQLRISEILKEVLNKANYQDIVVLSGPSHAEEVARQDVTTLTAASDNLEAAQAVQQAFMNRYFRVYTNTDVIGVELGGALKNIIAVGAGIISGLGYGDNAKAALITRGLAEISRLGTARGADPLTFIGLSGVGDLIVTCTSPHSRNFQAGTLIAKGYSRAEVSEKMFMVVEGILTVKVAYELAKEYGIDMPITEMLYLALYTDKKISVEDAIESLMLREGKQEESLDK</sequence>
<comment type="subcellular location">
    <subcellularLocation>
        <location evidence="14">Cytoplasm</location>
    </subcellularLocation>
</comment>
<feature type="binding site" evidence="14">
    <location>
        <position position="11"/>
    </location>
    <ligand>
        <name>NADPH</name>
        <dbReference type="ChEBI" id="CHEBI:57783"/>
    </ligand>
</feature>
<evidence type="ECO:0000256" key="8">
    <source>
        <dbReference type="ARBA" id="ARBA00023209"/>
    </source>
</evidence>
<evidence type="ECO:0000313" key="22">
    <source>
        <dbReference type="Proteomes" id="UP000306420"/>
    </source>
</evidence>
<feature type="binding site" evidence="14">
    <location>
        <position position="109"/>
    </location>
    <ligand>
        <name>NADPH</name>
        <dbReference type="ChEBI" id="CHEBI:57783"/>
    </ligand>
</feature>
<feature type="active site" description="Proton acceptor" evidence="14 15">
    <location>
        <position position="195"/>
    </location>
</feature>
<dbReference type="Gene3D" id="3.40.50.720">
    <property type="entry name" value="NAD(P)-binding Rossmann-like Domain"/>
    <property type="match status" value="1"/>
</dbReference>
<dbReference type="HAMAP" id="MF_00394">
    <property type="entry name" value="NAD_Glyc3P_dehydrog"/>
    <property type="match status" value="1"/>
</dbReference>
<evidence type="ECO:0000256" key="7">
    <source>
        <dbReference type="ARBA" id="ARBA00023098"/>
    </source>
</evidence>
<dbReference type="SUPFAM" id="SSF51735">
    <property type="entry name" value="NAD(P)-binding Rossmann-fold domains"/>
    <property type="match status" value="1"/>
</dbReference>
<comment type="function">
    <text evidence="14">Catalyzes the reduction of the glycolytic intermediate dihydroxyacetone phosphate (DHAP) to sn-glycerol 3-phosphate (G3P), the key precursor for phospholipid synthesis.</text>
</comment>
<dbReference type="GO" id="GO:0141153">
    <property type="term" value="F:glycerol-3-phosphate dehydrogenase (NADP+) activity"/>
    <property type="evidence" value="ECO:0007669"/>
    <property type="project" value="RHEA"/>
</dbReference>
<feature type="binding site" evidence="14">
    <location>
        <position position="259"/>
    </location>
    <ligand>
        <name>sn-glycerol 3-phosphate</name>
        <dbReference type="ChEBI" id="CHEBI:57597"/>
    </ligand>
</feature>
<feature type="binding site" evidence="16">
    <location>
        <begin position="259"/>
        <end position="260"/>
    </location>
    <ligand>
        <name>substrate</name>
    </ligand>
</feature>
<dbReference type="GO" id="GO:0051287">
    <property type="term" value="F:NAD binding"/>
    <property type="evidence" value="ECO:0007669"/>
    <property type="project" value="InterPro"/>
</dbReference>
<feature type="binding site" evidence="14">
    <location>
        <position position="33"/>
    </location>
    <ligand>
        <name>NADPH</name>
        <dbReference type="ChEBI" id="CHEBI:57783"/>
    </ligand>
</feature>
<dbReference type="Proteomes" id="UP000306420">
    <property type="component" value="Unassembled WGS sequence"/>
</dbReference>
<keyword evidence="6 14" id="KW-0520">NAD</keyword>
<comment type="catalytic activity">
    <reaction evidence="14">
        <text>sn-glycerol 3-phosphate + NAD(+) = dihydroxyacetone phosphate + NADH + H(+)</text>
        <dbReference type="Rhea" id="RHEA:11092"/>
        <dbReference type="ChEBI" id="CHEBI:15378"/>
        <dbReference type="ChEBI" id="CHEBI:57540"/>
        <dbReference type="ChEBI" id="CHEBI:57597"/>
        <dbReference type="ChEBI" id="CHEBI:57642"/>
        <dbReference type="ChEBI" id="CHEBI:57945"/>
        <dbReference type="EC" id="1.1.1.94"/>
    </reaction>
</comment>
<dbReference type="PRINTS" id="PR00077">
    <property type="entry name" value="GPDHDRGNASE"/>
</dbReference>
<evidence type="ECO:0000256" key="18">
    <source>
        <dbReference type="RuleBase" id="RU000437"/>
    </source>
</evidence>
<gene>
    <name evidence="14" type="primary">gpsA</name>
    <name evidence="21" type="ORF">FEZ33_05680</name>
</gene>
<dbReference type="InterPro" id="IPR006109">
    <property type="entry name" value="G3P_DH_NAD-dep_C"/>
</dbReference>
<evidence type="ECO:0000256" key="11">
    <source>
        <dbReference type="ARBA" id="ARBA00066687"/>
    </source>
</evidence>
<dbReference type="Gene3D" id="1.10.1040.10">
    <property type="entry name" value="N-(1-d-carboxylethyl)-l-norvaline Dehydrogenase, domain 2"/>
    <property type="match status" value="1"/>
</dbReference>